<dbReference type="PRINTS" id="PR00080">
    <property type="entry name" value="SDRFAMILY"/>
</dbReference>
<dbReference type="InterPro" id="IPR036291">
    <property type="entry name" value="NAD(P)-bd_dom_sf"/>
</dbReference>
<evidence type="ECO:0000313" key="3">
    <source>
        <dbReference type="EMBL" id="CDX35365.1"/>
    </source>
</evidence>
<organism evidence="3 4">
    <name type="scientific">Mesorhizobium plurifarium</name>
    <dbReference type="NCBI Taxonomy" id="69974"/>
    <lineage>
        <taxon>Bacteria</taxon>
        <taxon>Pseudomonadati</taxon>
        <taxon>Pseudomonadota</taxon>
        <taxon>Alphaproteobacteria</taxon>
        <taxon>Hyphomicrobiales</taxon>
        <taxon>Phyllobacteriaceae</taxon>
        <taxon>Mesorhizobium</taxon>
    </lineage>
</organism>
<protein>
    <submittedName>
        <fullName evidence="3">Short-chain dehydrogenase/reductase SDR</fullName>
    </submittedName>
</protein>
<dbReference type="Gene3D" id="3.40.50.720">
    <property type="entry name" value="NAD(P)-binding Rossmann-like Domain"/>
    <property type="match status" value="1"/>
</dbReference>
<sequence length="251" mass="25889">MPRMEGKVAFITGAGSGIGRAAAVLFAQEGAMVAVADINAQGGAETVRMIERAGGDALFCETDVSSEPSVQHAISTAVAHFGGLDVLYNNAGGSSRNDGSVVSATIDEFWRVMRVDLFGTWLCCRFGIPEIIKRGGGSVVNTVSHVALVGMRNMSAYSAAKGGIAALTRATAVEFGEQGVRVNAIAPSITRTERVLRALEGQPAVQSLASRHLVGLGEPQHVAHAALYLASAESGVVTGHILSVDSGVTIT</sequence>
<evidence type="ECO:0000256" key="1">
    <source>
        <dbReference type="ARBA" id="ARBA00006484"/>
    </source>
</evidence>
<dbReference type="InterPro" id="IPR002347">
    <property type="entry name" value="SDR_fam"/>
</dbReference>
<dbReference type="PROSITE" id="PS00061">
    <property type="entry name" value="ADH_SHORT"/>
    <property type="match status" value="1"/>
</dbReference>
<reference evidence="3 4" key="1">
    <citation type="submission" date="2014-08" db="EMBL/GenBank/DDBJ databases">
        <authorList>
            <person name="Moulin Lionel"/>
        </authorList>
    </citation>
    <scope>NUCLEOTIDE SEQUENCE [LARGE SCALE GENOMIC DNA]</scope>
</reference>
<gene>
    <name evidence="3" type="ORF">MPLDJ20_20155</name>
</gene>
<keyword evidence="2" id="KW-0560">Oxidoreductase</keyword>
<dbReference type="PANTHER" id="PTHR24321:SF8">
    <property type="entry name" value="ESTRADIOL 17-BETA-DEHYDROGENASE 8-RELATED"/>
    <property type="match status" value="1"/>
</dbReference>
<dbReference type="InterPro" id="IPR020904">
    <property type="entry name" value="Sc_DH/Rdtase_CS"/>
</dbReference>
<dbReference type="PANTHER" id="PTHR24321">
    <property type="entry name" value="DEHYDROGENASES, SHORT CHAIN"/>
    <property type="match status" value="1"/>
</dbReference>
<accession>A0A090EUU9</accession>
<dbReference type="Proteomes" id="UP000046373">
    <property type="component" value="Unassembled WGS sequence"/>
</dbReference>
<dbReference type="SUPFAM" id="SSF51735">
    <property type="entry name" value="NAD(P)-binding Rossmann-fold domains"/>
    <property type="match status" value="1"/>
</dbReference>
<dbReference type="Pfam" id="PF13561">
    <property type="entry name" value="adh_short_C2"/>
    <property type="match status" value="1"/>
</dbReference>
<dbReference type="AlphaFoldDB" id="A0A090EUU9"/>
<dbReference type="GO" id="GO:0016491">
    <property type="term" value="F:oxidoreductase activity"/>
    <property type="evidence" value="ECO:0007669"/>
    <property type="project" value="UniProtKB-KW"/>
</dbReference>
<name>A0A090EUU9_MESPL</name>
<evidence type="ECO:0000313" key="4">
    <source>
        <dbReference type="Proteomes" id="UP000046373"/>
    </source>
</evidence>
<dbReference type="FunFam" id="3.40.50.720:FF:000084">
    <property type="entry name" value="Short-chain dehydrogenase reductase"/>
    <property type="match status" value="1"/>
</dbReference>
<dbReference type="PRINTS" id="PR00081">
    <property type="entry name" value="GDHRDH"/>
</dbReference>
<dbReference type="GeneID" id="31890345"/>
<dbReference type="EMBL" id="CCNB01000012">
    <property type="protein sequence ID" value="CDX35365.1"/>
    <property type="molecule type" value="Genomic_DNA"/>
</dbReference>
<comment type="similarity">
    <text evidence="1">Belongs to the short-chain dehydrogenases/reductases (SDR) family.</text>
</comment>
<dbReference type="CDD" id="cd05233">
    <property type="entry name" value="SDR_c"/>
    <property type="match status" value="1"/>
</dbReference>
<evidence type="ECO:0000256" key="2">
    <source>
        <dbReference type="ARBA" id="ARBA00023002"/>
    </source>
</evidence>
<proteinExistence type="inferred from homology"/>